<keyword evidence="1" id="KW-0472">Membrane</keyword>
<dbReference type="PROSITE" id="PS50041">
    <property type="entry name" value="C_TYPE_LECTIN_2"/>
    <property type="match status" value="1"/>
</dbReference>
<accession>A0A9N9XQW4</accession>
<name>A0A9N9XQW4_PHYSR</name>
<sequence>MFWFRLDFFCAIFALFCSNVFCSTQNENGKNYEIFTIVLVIFYYFLGQYATYLNLVHNGNKSYYIQSSFKANFLESFQFCKSNKMELLHIESKDENDFLSEQISKIGGHLEDDFYWTSGTRMAGNIAWMWLSNGEQFSYTNWRPNQPSDFNQICVAINAANNGKEKWNYKWSDIECERKHYFVCKITWTKKCSKPLYYKDYVSPVTIRR</sequence>
<dbReference type="PANTHER" id="PTHR22803">
    <property type="entry name" value="MANNOSE, PHOSPHOLIPASE, LECTIN RECEPTOR RELATED"/>
    <property type="match status" value="1"/>
</dbReference>
<dbReference type="AlphaFoldDB" id="A0A9N9XQW4"/>
<protein>
    <recommendedName>
        <fullName evidence="3">C-type lectin domain-containing protein</fullName>
    </recommendedName>
</protein>
<dbReference type="InterPro" id="IPR016187">
    <property type="entry name" value="CTDL_fold"/>
</dbReference>
<feature type="signal peptide" evidence="2">
    <location>
        <begin position="1"/>
        <end position="22"/>
    </location>
</feature>
<feature type="chain" id="PRO_5040305979" description="C-type lectin domain-containing protein" evidence="2">
    <location>
        <begin position="23"/>
        <end position="209"/>
    </location>
</feature>
<keyword evidence="5" id="KW-1185">Reference proteome</keyword>
<evidence type="ECO:0000259" key="3">
    <source>
        <dbReference type="PROSITE" id="PS50041"/>
    </source>
</evidence>
<feature type="domain" description="C-type lectin" evidence="3">
    <location>
        <begin position="58"/>
        <end position="185"/>
    </location>
</feature>
<dbReference type="CDD" id="cd00037">
    <property type="entry name" value="CLECT"/>
    <property type="match status" value="1"/>
</dbReference>
<dbReference type="InterPro" id="IPR050111">
    <property type="entry name" value="C-type_lectin/snaclec_domain"/>
</dbReference>
<dbReference type="Gene3D" id="3.10.100.10">
    <property type="entry name" value="Mannose-Binding Protein A, subunit A"/>
    <property type="match status" value="1"/>
</dbReference>
<proteinExistence type="predicted"/>
<dbReference type="InterPro" id="IPR016186">
    <property type="entry name" value="C-type_lectin-like/link_sf"/>
</dbReference>
<gene>
    <name evidence="4" type="ORF">PHYEVI_LOCUS7205</name>
</gene>
<dbReference type="Pfam" id="PF00059">
    <property type="entry name" value="Lectin_C"/>
    <property type="match status" value="1"/>
</dbReference>
<evidence type="ECO:0000256" key="2">
    <source>
        <dbReference type="SAM" id="SignalP"/>
    </source>
</evidence>
<dbReference type="InterPro" id="IPR001304">
    <property type="entry name" value="C-type_lectin-like"/>
</dbReference>
<dbReference type="Proteomes" id="UP001153712">
    <property type="component" value="Chromosome 3"/>
</dbReference>
<dbReference type="OrthoDB" id="6755816at2759"/>
<organism evidence="4 5">
    <name type="scientific">Phyllotreta striolata</name>
    <name type="common">Striped flea beetle</name>
    <name type="synonym">Crioceris striolata</name>
    <dbReference type="NCBI Taxonomy" id="444603"/>
    <lineage>
        <taxon>Eukaryota</taxon>
        <taxon>Metazoa</taxon>
        <taxon>Ecdysozoa</taxon>
        <taxon>Arthropoda</taxon>
        <taxon>Hexapoda</taxon>
        <taxon>Insecta</taxon>
        <taxon>Pterygota</taxon>
        <taxon>Neoptera</taxon>
        <taxon>Endopterygota</taxon>
        <taxon>Coleoptera</taxon>
        <taxon>Polyphaga</taxon>
        <taxon>Cucujiformia</taxon>
        <taxon>Chrysomeloidea</taxon>
        <taxon>Chrysomelidae</taxon>
        <taxon>Galerucinae</taxon>
        <taxon>Alticini</taxon>
        <taxon>Phyllotreta</taxon>
    </lineage>
</organism>
<evidence type="ECO:0000313" key="5">
    <source>
        <dbReference type="Proteomes" id="UP001153712"/>
    </source>
</evidence>
<evidence type="ECO:0000313" key="4">
    <source>
        <dbReference type="EMBL" id="CAG9860857.1"/>
    </source>
</evidence>
<keyword evidence="1" id="KW-0812">Transmembrane</keyword>
<keyword evidence="2" id="KW-0732">Signal</keyword>
<dbReference type="EMBL" id="OU900096">
    <property type="protein sequence ID" value="CAG9860857.1"/>
    <property type="molecule type" value="Genomic_DNA"/>
</dbReference>
<feature type="transmembrane region" description="Helical" evidence="1">
    <location>
        <begin position="32"/>
        <end position="55"/>
    </location>
</feature>
<keyword evidence="1" id="KW-1133">Transmembrane helix</keyword>
<dbReference type="SUPFAM" id="SSF56436">
    <property type="entry name" value="C-type lectin-like"/>
    <property type="match status" value="1"/>
</dbReference>
<evidence type="ECO:0000256" key="1">
    <source>
        <dbReference type="SAM" id="Phobius"/>
    </source>
</evidence>
<dbReference type="SMART" id="SM00034">
    <property type="entry name" value="CLECT"/>
    <property type="match status" value="1"/>
</dbReference>
<reference evidence="4" key="1">
    <citation type="submission" date="2022-01" db="EMBL/GenBank/DDBJ databases">
        <authorList>
            <person name="King R."/>
        </authorList>
    </citation>
    <scope>NUCLEOTIDE SEQUENCE</scope>
</reference>